<dbReference type="Gene3D" id="1.20.1290.10">
    <property type="entry name" value="AhpD-like"/>
    <property type="match status" value="1"/>
</dbReference>
<reference evidence="1 2" key="1">
    <citation type="submission" date="2015-07" db="EMBL/GenBank/DDBJ databases">
        <title>Comparative genomics of the Sigatoka disease complex on banana suggests a link between parallel evolutionary changes in Pseudocercospora fijiensis and Pseudocercospora eumusae and increased virulence on the banana host.</title>
        <authorList>
            <person name="Chang T.-C."/>
            <person name="Salvucci A."/>
            <person name="Crous P.W."/>
            <person name="Stergiopoulos I."/>
        </authorList>
    </citation>
    <scope>NUCLEOTIDE SEQUENCE [LARGE SCALE GENOMIC DNA]</scope>
    <source>
        <strain evidence="1 2">CBS 114824</strain>
    </source>
</reference>
<dbReference type="SUPFAM" id="SSF69118">
    <property type="entry name" value="AhpD-like"/>
    <property type="match status" value="1"/>
</dbReference>
<dbReference type="InterPro" id="IPR029032">
    <property type="entry name" value="AhpD-like"/>
</dbReference>
<accession>A0A139HFP7</accession>
<dbReference type="OrthoDB" id="5537330at2759"/>
<dbReference type="Proteomes" id="UP000070133">
    <property type="component" value="Unassembled WGS sequence"/>
</dbReference>
<evidence type="ECO:0000313" key="1">
    <source>
        <dbReference type="EMBL" id="KXT01291.1"/>
    </source>
</evidence>
<evidence type="ECO:0008006" key="3">
    <source>
        <dbReference type="Google" id="ProtNLM"/>
    </source>
</evidence>
<dbReference type="PANTHER" id="PTHR28180">
    <property type="entry name" value="CONSERVED MITOCHONDRIAL PROTEIN-RELATED"/>
    <property type="match status" value="1"/>
</dbReference>
<evidence type="ECO:0000313" key="2">
    <source>
        <dbReference type="Proteomes" id="UP000070133"/>
    </source>
</evidence>
<sequence>MYVWYPMSITQEIRLLDWTRMVTRTIYKAELPPLRFAAFGRFFRSSAQTRHRVDITRVASMWPEIQAVPIICSDSWYSSFEFDPMHASGRIVGYHTSQPSKKRRSPKRYSTESVIVLSNCSCIREVPEELEQKRHDSIAEEDMSEDPLIELLEKFSGKEGVADITKATWYAIAACALAASSAGHEVVRLYRFATIGLPLETQKVIQRRIKEAIVKTAMLYGGPKALQALFPLFKDLKEEEIDHYGPRWDSIKDDFDGALLRPKARQRAGADFFGTLWGPEAARQNLEFNFNYCPDLYVQSIIALEWFISEDGIFRPHETCMCTAAAIICSNSPVQAMWHTRGIVRHGGTLYQAKFAQQLALGIAALYDARTGKIVPVEEIDFDDESSHA</sequence>
<dbReference type="EMBL" id="LFZN01000057">
    <property type="protein sequence ID" value="KXT01291.1"/>
    <property type="molecule type" value="Genomic_DNA"/>
</dbReference>
<protein>
    <recommendedName>
        <fullName evidence="3">Carboxymuconolactone decarboxylase-like domain-containing protein</fullName>
    </recommendedName>
</protein>
<proteinExistence type="predicted"/>
<comment type="caution">
    <text evidence="1">The sequence shown here is derived from an EMBL/GenBank/DDBJ whole genome shotgun (WGS) entry which is preliminary data.</text>
</comment>
<keyword evidence="2" id="KW-1185">Reference proteome</keyword>
<dbReference type="AlphaFoldDB" id="A0A139HFP7"/>
<organism evidence="1 2">
    <name type="scientific">Pseudocercospora eumusae</name>
    <dbReference type="NCBI Taxonomy" id="321146"/>
    <lineage>
        <taxon>Eukaryota</taxon>
        <taxon>Fungi</taxon>
        <taxon>Dikarya</taxon>
        <taxon>Ascomycota</taxon>
        <taxon>Pezizomycotina</taxon>
        <taxon>Dothideomycetes</taxon>
        <taxon>Dothideomycetidae</taxon>
        <taxon>Mycosphaerellales</taxon>
        <taxon>Mycosphaerellaceae</taxon>
        <taxon>Pseudocercospora</taxon>
    </lineage>
</organism>
<dbReference type="InterPro" id="IPR052999">
    <property type="entry name" value="PTS1_Protein"/>
</dbReference>
<gene>
    <name evidence="1" type="ORF">AC578_2688</name>
</gene>
<name>A0A139HFP7_9PEZI</name>